<dbReference type="EMBL" id="FNOY01000008">
    <property type="protein sequence ID" value="SDX79349.1"/>
    <property type="molecule type" value="Genomic_DNA"/>
</dbReference>
<accession>A0A1H3EN30</accession>
<sequence>MSIAWPPTADRRVGGKGRANGARVRQGALKPAIEYAMLYASP</sequence>
<gene>
    <name evidence="2" type="ORF">SAMN05421881_100870</name>
</gene>
<evidence type="ECO:0000313" key="3">
    <source>
        <dbReference type="Proteomes" id="UP000198640"/>
    </source>
</evidence>
<keyword evidence="3" id="KW-1185">Reference proteome</keyword>
<dbReference type="Proteomes" id="UP000198640">
    <property type="component" value="Unassembled WGS sequence"/>
</dbReference>
<dbReference type="STRING" id="44576.SAMN05421881_100870"/>
<feature type="region of interest" description="Disordered" evidence="1">
    <location>
        <begin position="1"/>
        <end position="22"/>
    </location>
</feature>
<protein>
    <submittedName>
        <fullName evidence="2">Uncharacterized protein</fullName>
    </submittedName>
</protein>
<name>A0A1H3EN30_9PROT</name>
<evidence type="ECO:0000256" key="1">
    <source>
        <dbReference type="SAM" id="MobiDB-lite"/>
    </source>
</evidence>
<dbReference type="AlphaFoldDB" id="A0A1H3EN30"/>
<evidence type="ECO:0000313" key="2">
    <source>
        <dbReference type="EMBL" id="SDX79349.1"/>
    </source>
</evidence>
<dbReference type="RefSeq" id="WP_281245709.1">
    <property type="nucleotide sequence ID" value="NZ_FNOY01000008.1"/>
</dbReference>
<proteinExistence type="predicted"/>
<organism evidence="2 3">
    <name type="scientific">Nitrosomonas halophila</name>
    <dbReference type="NCBI Taxonomy" id="44576"/>
    <lineage>
        <taxon>Bacteria</taxon>
        <taxon>Pseudomonadati</taxon>
        <taxon>Pseudomonadota</taxon>
        <taxon>Betaproteobacteria</taxon>
        <taxon>Nitrosomonadales</taxon>
        <taxon>Nitrosomonadaceae</taxon>
        <taxon>Nitrosomonas</taxon>
    </lineage>
</organism>
<reference evidence="2 3" key="1">
    <citation type="submission" date="2016-10" db="EMBL/GenBank/DDBJ databases">
        <authorList>
            <person name="de Groot N.N."/>
        </authorList>
    </citation>
    <scope>NUCLEOTIDE SEQUENCE [LARGE SCALE GENOMIC DNA]</scope>
    <source>
        <strain evidence="2 3">Nm1</strain>
    </source>
</reference>